<evidence type="ECO:0000256" key="4">
    <source>
        <dbReference type="ARBA" id="ARBA00004792"/>
    </source>
</evidence>
<dbReference type="GO" id="GO:0004315">
    <property type="term" value="F:3-oxoacyl-[acyl-carrier-protein] synthase activity"/>
    <property type="evidence" value="ECO:0007669"/>
    <property type="project" value="InterPro"/>
</dbReference>
<dbReference type="Pfam" id="PF00550">
    <property type="entry name" value="PP-binding"/>
    <property type="match status" value="5"/>
</dbReference>
<evidence type="ECO:0000256" key="6">
    <source>
        <dbReference type="ARBA" id="ARBA00022490"/>
    </source>
</evidence>
<evidence type="ECO:0000256" key="9">
    <source>
        <dbReference type="ARBA" id="ARBA00022692"/>
    </source>
</evidence>
<dbReference type="InterPro" id="IPR013217">
    <property type="entry name" value="Methyltransf_12"/>
</dbReference>
<comment type="catalytic activity">
    <reaction evidence="14">
        <text>a (3S)-3-hydroxyacyl-CoA + NAD(+) = a 3-oxoacyl-CoA + NADH + H(+)</text>
        <dbReference type="Rhea" id="RHEA:22432"/>
        <dbReference type="ChEBI" id="CHEBI:15378"/>
        <dbReference type="ChEBI" id="CHEBI:57318"/>
        <dbReference type="ChEBI" id="CHEBI:57540"/>
        <dbReference type="ChEBI" id="CHEBI:57945"/>
        <dbReference type="ChEBI" id="CHEBI:90726"/>
        <dbReference type="EC" id="1.1.1.35"/>
    </reaction>
</comment>
<feature type="region of interest" description="C-terminal hotdog fold" evidence="15">
    <location>
        <begin position="2619"/>
        <end position="2748"/>
    </location>
</feature>
<dbReference type="Gene3D" id="3.40.50.720">
    <property type="entry name" value="NAD(P)-binding Rossmann-like Domain"/>
    <property type="match status" value="3"/>
</dbReference>
<dbReference type="InterPro" id="IPR054514">
    <property type="entry name" value="RhiE-like_linker"/>
</dbReference>
<dbReference type="PROSITE" id="PS52019">
    <property type="entry name" value="PKS_MFAS_DH"/>
    <property type="match status" value="3"/>
</dbReference>
<dbReference type="SUPFAM" id="SSF47336">
    <property type="entry name" value="ACP-like"/>
    <property type="match status" value="6"/>
</dbReference>
<keyword evidence="12" id="KW-1133">Transmembrane helix</keyword>
<dbReference type="PANTHER" id="PTHR43775:SF37">
    <property type="entry name" value="SI:DKEY-61P9.11"/>
    <property type="match status" value="1"/>
</dbReference>
<evidence type="ECO:0000256" key="8">
    <source>
        <dbReference type="ARBA" id="ARBA00022679"/>
    </source>
</evidence>
<dbReference type="Pfam" id="PF01212">
    <property type="entry name" value="Beta_elim_lyase"/>
    <property type="match status" value="1"/>
</dbReference>
<dbReference type="eggNOG" id="COG3033">
    <property type="taxonomic scope" value="Bacteria"/>
</dbReference>
<dbReference type="Gene3D" id="1.10.1200.10">
    <property type="entry name" value="ACP-like"/>
    <property type="match status" value="5"/>
</dbReference>
<dbReference type="Pfam" id="PF08242">
    <property type="entry name" value="Methyltransf_12"/>
    <property type="match status" value="1"/>
</dbReference>
<evidence type="ECO:0000313" key="22">
    <source>
        <dbReference type="Proteomes" id="UP000000851"/>
    </source>
</evidence>
<feature type="active site" description="Proton donor; for dehydratase activity" evidence="15">
    <location>
        <position position="192"/>
    </location>
</feature>
<feature type="region of interest" description="C-terminal hotdog fold" evidence="15">
    <location>
        <begin position="131"/>
        <end position="276"/>
    </location>
</feature>
<dbReference type="SUPFAM" id="SSF51735">
    <property type="entry name" value="NAD(P)-binding Rossmann-fold domains"/>
    <property type="match status" value="5"/>
</dbReference>
<dbReference type="SMART" id="SM00825">
    <property type="entry name" value="PKS_KS"/>
    <property type="match status" value="4"/>
</dbReference>
<dbReference type="PROSITE" id="PS00012">
    <property type="entry name" value="PHOSPHOPANTETHEINE"/>
    <property type="match status" value="4"/>
</dbReference>
<dbReference type="InParanoid" id="C7PXR3"/>
<dbReference type="InterPro" id="IPR029063">
    <property type="entry name" value="SAM-dependent_MTases_sf"/>
</dbReference>
<dbReference type="PROSITE" id="PS50075">
    <property type="entry name" value="CARRIER"/>
    <property type="match status" value="5"/>
</dbReference>
<dbReference type="SUPFAM" id="SSF53474">
    <property type="entry name" value="alpha/beta-Hydrolases"/>
    <property type="match status" value="1"/>
</dbReference>
<dbReference type="GO" id="GO:0006520">
    <property type="term" value="P:amino acid metabolic process"/>
    <property type="evidence" value="ECO:0007669"/>
    <property type="project" value="InterPro"/>
</dbReference>
<dbReference type="Gene3D" id="3.40.50.1820">
    <property type="entry name" value="alpha/beta hydrolase"/>
    <property type="match status" value="1"/>
</dbReference>
<dbReference type="CDD" id="cd00833">
    <property type="entry name" value="PKS"/>
    <property type="match status" value="4"/>
</dbReference>
<evidence type="ECO:0000256" key="10">
    <source>
        <dbReference type="ARBA" id="ARBA00022737"/>
    </source>
</evidence>
<dbReference type="InterPro" id="IPR049900">
    <property type="entry name" value="PKS_mFAS_DH"/>
</dbReference>
<dbReference type="NCBIfam" id="NF005496">
    <property type="entry name" value="PRK07110.1"/>
    <property type="match status" value="1"/>
</dbReference>
<keyword evidence="6" id="KW-0963">Cytoplasm</keyword>
<dbReference type="GO" id="GO:0004312">
    <property type="term" value="F:fatty acid synthase activity"/>
    <property type="evidence" value="ECO:0007669"/>
    <property type="project" value="TreeGrafter"/>
</dbReference>
<keyword evidence="5" id="KW-0596">Phosphopantetheine</keyword>
<dbReference type="FunFam" id="3.40.47.10:FF:000019">
    <property type="entry name" value="Polyketide synthase type I"/>
    <property type="match status" value="4"/>
</dbReference>
<dbReference type="Pfam" id="PF00109">
    <property type="entry name" value="ketoacyl-synt"/>
    <property type="match status" value="4"/>
</dbReference>
<dbReference type="CDD" id="cd06558">
    <property type="entry name" value="crotonase-like"/>
    <property type="match status" value="1"/>
</dbReference>
<dbReference type="Pfam" id="PF02801">
    <property type="entry name" value="Ketoacyl-synt_C"/>
    <property type="match status" value="4"/>
</dbReference>
<sequence length="7149" mass="749801">MAQLAARVVLTRDDFIVRNHRVHGVAVLPGVAFLDIVFRMLAAAGEDVTRAVLRDVVFTEAVAADEGRDREIVCEIDADVDGMRAVRARSRWLGDGAESSPWSQNIAARLVFRDEPTPLDLDIKALQDSAVRVGDMSELYARARREDIDHGAPMRCSGPLYFGESSLLAHLTLEKPGDGQEEQFHLHPAKLDASTLAGFALTEVSGQHPFIPMFIQEFRAPRSIAGPCYLYVPRPETLAPSGDVITSDYALYDAEGRYLAGFQGLTCKRIRHPELITRLLPVLPEAEPAVDSPADANRLAEHLRTLIADRLGRAIEDIRTDVGFYELGLDSLALMDLGRELESAVGQALYPTLLFEYSDITSLAAHLVANYDVTLPQVTAAVDEALPEAEPAVTEFRAPRWASVPAEPADVAATVIAGPEAVDSELLADDIAVEIPADTDVETATRTLWRLAVSAAARTSTGPIRLTAVCRTPDLDAPIPAALAALARTITAETPQIRCRVVTGQQNSNIRSLLQIAGDDPVEAEIRIIDGRRQVRRWDLVPAADGNRQQVLRNGGAYLITGGAGGIAGLLTSHLVDRYGARVMLAGRRPEPAELGPVLREWNQRGGDVRYVEADVSGTDGGQRAIDAAREAFGMLNGVIHCAGVRRDRLYFRKEADDFAAVFGPKAHGTSALDAALGDSELDFFAVFSSVSATLANPGQADYAAANACAEAVVQRRASRPDRRGRSVAIAWPYWASGAMTVADDVVQRAAAEKGTAPLPTAQALTAFEDALAAGEPRLVVLHGDGGRIRDLLPMPEQAPEAVSAPDTTNDVPDATDDIAIIGMAGRFPQAPDVDAFWRNLAAGRDSITEIPADRWDADTDHDTAGWGGFLDSVDRFDPAFFGISRREAELMDPQERMFLTTSWHAVEDAGYAPDALRGRPVGVFAGVMWNHYQLLTDPGTGVAPTAMHSAIANRVSYTLDLTGPSLAVDTACSSSLYALHLAVQSLLLGECELALAGGVNASVHPQKYRQLAHGHWLSEDGRCRSFGIGGSGYVPGEGVGCVVLKPLAAALRDGDQVHGVIRASAVNHGGRTGGVTVPSPVAQASVVAEAVRRAGWAPETIGYVEAHGTGTSLGDPIEVEGLRRALTGERAVGRKVALGSVKSNIGHLEGAAGIAGVIKVLRQMRHGSIAPSLHSGELNPRIDFAGTPFVVPQQLTPWPRWDGQPRRAGVSAFGAGGANCHVLIEEAPVVTQYSESSATGPWLFVLSARTKDALRDQAAALAVHVTAAQSAGGLLERVAGLLGVSPDAVDPSATPRDLALGPADLRLLVDDADVGLDDTIEDLLHDHDLDLAAIATTLQVGRNAMKHRLAVVAGDAAELAEALNRYVGGDESASRVANSGPDDSAAPTDLVEAFTQGELRTVAESWLRGADVPWRECLASIGVPVRRVGLPGYPFQEESVWVGQWQSGTRSRRRAAAVLDLTPVVDTTGPEAELRILDDGLALITMRSPMFTAGLLAGLQDALAQAEADESVRAVVITGAGGVFSMGGTPQALASLAAGEGRFSDVPFLYEGLLRCTLPVVAALQGHASGGGLAFGLFADVAVLAEEADYRANFVAYGFTPGVGATFILEHRLGAAVATELMLTGRALRGSDLSRRGAGVTVVPATRVLATALDLARSMADKPPAAVRALKAELASRMLDRLPAVVEREVAMHEEVLGPEAAAVVQARFARTGQARAGQLPENSAKVGLHTVDELGAGNRPAPRKVELPATGESTVGGAVSAKVKLLAAGEPGADGGAIPTNVELRAADDSGASDRTVPARVDVHAAGEPSLGLTEVLAVVEEVVGDVLYLGPDELDRAVSFAEMGLDSVGAVELIGRLNQRFGTDLDSVAVYDHPTSPALAEGVRAALARSEASVAAALSPEPVVHPEPMPEAPKLARTGQIQLVQIDDAPAAPSNSATVEPIAVIGMSGRFPDAPNLETFWANLAAGRSSIREVPASRWDVQAHYDPDRRVPDRTYSKWAALLADPGAFDAPFFQLSPLDAEAMDPQQRLFLQESWHALEDAGYAADPGGVRRPWGVFVGCGAGDYADLLDQAGLGGTGQAFLGGDPSMLPARVAYLLNLSGPTVALDTACSSSLVAVDLACAALVRGECEMALAGGVAVMTTPKMHVWCSKTGMLSPTGRSAPFDATADGIVLGEAVGVVVLKPLSRALADGDHIHGVIRASGVNGDGRTNGITAPSAAAQAELIARVQARAGIGAEDVGYVEAHGTGTELGDPIEVKALTEVFRRTTDRAGYCGLGSVKGNIGHTTLAAGIAGLLKVLLALRRRQLPPSPGYTTPNPHLDLDSGPFYVVRELTPWQVEAGRDRVATVSSFGFSGTNCHVVVSEAPAGARDEPRREDAEPVLVTLSARTDAALARQVAELAERLDPATPLADVAYTLAVGRRRLARRAAFVASDHEEFRTLLKAFDASSGAQPDADTEDTPTRAALRRLGEDFVAGLDVDLADAMAGPGRRRVSLPTYPFDTKDYWPPVPAPTIMTITATDPVVADHRVGGVPVLPAAAGIAMAIEASEAQPMCLRSLRFLRPVQVVDRVQVRLETAGESFQLEDEQGAYLSGTFATAETEPGALDLATLTDLCERTESAQARYAEFARAGIEYRGDYKIIETLRYGAQDALATLRAVGSVRRPAVLDGAIQAAAPLVTAGEGALLPFAVDCVTVFAPDAIAHYSHVRREAENRFTVSIADESGQICARLEGVALRSAPVAVALNTADSMIFVPEWSEAQPGVPAPASRVAILADPGDPLAHALARHGGDASATIVPFDQASRLWGDPDQPFDTVHLLAPTEPADPVAVTTAAFRVIRDMIDAGLGRRGLTIALVVRGADSAGLIGLGSALAAEQPRWRVRSIDVSGDPAAADAALVTSADGALTVIRDGRPLRRRLVPVEPASPASSPVFRTNGVYVIVGGAGGIGLTLSRHLARTVGARIAWIGRRAEDATIRAARADVESLGGAVRYVSADVADAPALRTALDRTRAEFGPLNGVIHAALQLADRTLSTMTEQDLATVLTAKMTGTVALADAVRDDPLDFLAFFSTALSFAPAPGQGNYAAASTFQDAYALQLRDEGVPAVVVNWGFWGSVGAVAGPEYRTRFTALGIEPIEAEEGIAAFEHLLASGLPQALVVKGTPEGLARLGVVTGTANKDAVAPELAAAMHGYATLDRVARRLLTGRPAVSAALESVAADRAGLAEAVRDLLRRAADDDPAADPERDLVSDHPELTAHLTLLRRCADAVPEVLTGRKSGVEVLLPRGSADDVEAIYRGNPGSDFHHRLLAEQVAERADRIAAEQGRPARILEIGAGTGAGTAFVLRACDDNGSAPFIDFTDVSQAFLSRAEREFGQNHPRMAFRILDLEKDPIEQGFGPQSYDIVLAGNVLHATVDIAATLTRTRTLLRPGGLLLVNEVTRTSDFLTLTFGLTPGWWRFSDPGKRLPHTPLLSARQWKQALAGAGFSVRQIGGIPGLPADRLEQVVVAAQSPAGAEPATARAVRDYVKGVFAEVLKYDVADLDDTAQFDAFGIDSLVSLAIVDRFEADLGELPSTLLFEHQTIAVLADHLRDLRGDRLAEVLGMPQVSPVPVSVAAVELPAVDPEPVVRTERSDDADTADITDIAIIGVAGRYPGSPDLDTFWRNLAAGTDCVTEVPAERWDWREHFDPRRGRPHHTYGKWGGFIDGIDQFDAGFFGVLPRDAAAIDPQERLFLETAWSLLQDAGCLSAGRGRQATGVFVGTMYGSYGRLAAASGWPRGRYTDGHSSYWSIANRVSYTLDLRGPSLAVDSACSSSLTAVHLAAESLRRGECETAIAGGVNLLLHPAHLVALSSMGMLSDDGGCKVFDERANGFAPGEGVGAVLLKPLAAALADGDDVWAVLKGSHLNAGGRTAGYTVPNPNAQAELVVTALRRSGIDPRTLSYVEAHGTGTALGDPIEIAGLTRALREAGAPERCAVGSVKANIGHLEGAAGIAGLTKVLLQMRHGQIVPCANLEQTNPKIDLNASPLYLPTEAVDWPGDSPRRAGVSSFGAGGANAHLVLEGFDSALVSESDSFDSGEFVLLSARSAEQLRAMAGSMADFVQEHSSVAVADIAFTSQVGRAEFAERVAVPASDRDALVDSLRSFAEGKVGAGVVVGSGRESDLYDDASGVAFVRDLIRARDVAKLARLWAQGAPVRWRELWPGGARRRVALPGYPFQRRRFWLPEEDDVRAVTLVGPEATEHRVGGKRWASGAAVLEALGGAVGGGRLSDVRWLAPLDVEADGDRLRIVVERATVTASAGDRVVARAVTDADADLADTSRVVDLAAARARCSQQIDKAGFYAGLRAGGLEHGPGLRPVSELWVGAGEVLARLEASEAGSGRRLNAVLLDGALQTLAAVGDGRGVGWLPVGVDAVRSYAALPERCWAHGRELESAPGRRRFDIAVIDDAGRVLLALDGLQVAAGASSDTEVTIANSEPISTREVQPEVESGRSAIRYLRPSWTSAPAPAPNVAPPATVLLLGVGPVAEAVADHLLAAGSLCLAATGASRADFDLVLADLGGPADAIVHIPSPDAPFEPLLWSAVALLAHPERGAVRIVTASDASVPGTVALAAPLRTLALEHSGFAAATVDSATSARHLLDELARLDVSAPEAERVREVRYVGDERMVRELQEFAPPLAADGLALCAGGVYLVTGGAGGLGRIVARHLSSRAPVTVVLAGRSDLDEATRAELSAIAAPGSRIVYERADVSSADDVAELVSRVRRDHGPLRGLIHAAGVNRDALAVNKDARDIAEVLGAKYDGARHLDAATAREPLDFVVLFSSVAAQTGNLGQVDYTYANACLDEFAADREGRRLAGECSGRTVSIGWPLWEEGGMVAGDAARKLFARRWGSAPLATGDGLVALERAAAAGESCVVVDSVLMNAASASPAFVRRPAELADVEALLRTLASGFLLVDERHVDLDADLMDAGFDSISLTELVGHVNDHYGVDVLPTVLFECVNLAGFARYLVEVEQIGEPDTDPALVLDPVPEPEPLATPDLTPEPSPGPEPIAIVGMAAVLPGSEDLDAFWRHLVAGDDLITPVPDDRSDLRADPRTRDIRGGFLVDVRSFDAALFGISPREAALMDPQQRLFLQTVWRAVEDAGYPASALAGTDTGLFAGVAACDYDDLLRDHGVEIEAHTASGVANCVLANRVSHLLDLHGPSEAIDTACSSALVAVHRAVSAIRSGECSAALAGGVNVLLSPGLFVAFDKSGMLAADGRCKTFDAAADGYVRGEGVGVVYLKSLSQALADRDNIHALIRGSAVNHGGRAPSLTAPNPAAQARVVAAAHRGAGVDPLSVGYIEAHGTGTRLGDPIEIEGLKKAFADLGGEANEPWVALGSVKTNIGHLEAAAGIAGLLKTVLALEHGQLPPTLNLSEPNPLLRLAGTPFRLNDRLRDWRGAGRRAGVSSFGFGGTNAHVVLESAPETDADSADLRSFDHPIVLSAPSAQALTEYADRLADYLTDRPDTDLARFAATLQSGRERLAHRVGFVAADVAQALALLRIAASGADDEQLRRGVVRLARRGSVADVTADALSPEAAVAAWVAGEPAPWPSTPQGVRRLAGVPGFPFARTVHWFTGHRLETSVTPTSPIPNEPNVPGTPTRPERPKLRLAPAKNKTAIAVPPPSAAAKPEPPRVSQTTDTRPGDSLGVVGEHLAAVLGSAREEVPGDVAFADLGLDSILRMDLVRRINAALGIDLKADDLYEHDTAFTLAAHVATGGAAKTSSSPEAAAPKIAARGSAAPEAAAPTAAALAAAAPEAAAPTTAAFGSAALEAAALVTAGPEAAGPATSVLGATAPEIAMPEPAAPKIAARGSAAPEAAAPRAGAPAVAVLGAAAPEIAAPEAAAPRTAALGSGAPTAATLRSAAPEAAMLGAAAPEIAMPEPAAPKIAALGAAAPEAAALGVAAPEAAAPAAAAFGSAAPQAAAVATPAPASASASASASVLASGSATEPLPVRLTERLTALAADTIGRALDPGVTFRDNAFTSFDMLRTIAVLERGFGTLPKTLLFDQPTVGAVAAELVERFGEGAAERFLGGDRGEVVRGRSVGISAEVPLVGESVTVAVLKRSLAEHPDLAALVADLDSVHAKEGGLAGRDIAPYALIGAERLGYFNVSMRADLLFAWSYVGSEEYFPVLAAEFFAYARARGLRPNFLSLLPLESVAGEPITATPFGAVQRLENLPEFSTRGGKMSRLRYMIGHFQKAGESRTQEYRSGEDPEMDRQIARMMDRWAESKDMVNPYVAVVRDEIQAGRLAERHRMFLTYLDEDLANVIIVTRIPSEPGYLMDLEFYPKDGPLGGLEYAIVQIIEALRAEGHTVFSFGASFGVAIGSTEHASAEAEQALAELRTAGIFGEGNFQFKNKFRPVNVPIYLCQPKGADRTPVSEVILTIADPTLTASSAMQSTVIATRSTGIGTQATATTIVTPGWPDLLAAHDWNPLAVPHDSVGEDFVTDSWAELDSDAIRARAAALAAASAHQDPEQRPAWLPFEHAVLTGSGRSAEALLCRAFPARRAAVLHNGLFPTWYGSLIDAGFIPEALGRHADPILDSGPDLDHLTQRLADASRPVSFICLELSCNAAGGVPIRMQTLRAVRDLADRHGVPLVLDATRFAENAAALDAEPDLWRAIREILSLADAATFSLSKDLGLTAGGLLALRDPAWAAAAKQHILTAGRDLTLSGRKQAAFALHDTEAVEVLVRERMAATAALWEELSRAGLPVPQQTSGHCVLLDTTRLTPVAGYGEPLMATLAWIFAETGIRGGPHLGDTPELKQAIRFAVPLGVDRDRTAAAGRRIAALLTSGAVPPDLVAAGDSGSPAAMVYRPAKEVPADVTEALRTGQTVADDNEAVLREACPTLDRRLLPLRGGEVEVFTAGTGPALLMLAPFNIGAGLFAQQFAALSDRFQVIAVHHAGVGATSGIDDISFDGQADLARAALTTLGVDQPAHIAGASFGGLSALSFALRHPDATASLTLIGSSYKIGNRVGEINRLAIVARDDFDAVETACGPERFGGGRAHLEQTLLRCESMDPRTGLRYLDVFAARPDLLAELPRISVPTLVIQGRHDTVVPLKAAYALYGAIPDARFVELDDAGHFPCLTNAEEINALFSELT</sequence>
<dbReference type="InterPro" id="IPR001753">
    <property type="entry name" value="Enoyl-CoA_hydra/iso"/>
</dbReference>
<dbReference type="InterPro" id="IPR018201">
    <property type="entry name" value="Ketoacyl_synth_AS"/>
</dbReference>
<dbReference type="Gene3D" id="6.20.390.20">
    <property type="match status" value="1"/>
</dbReference>
<evidence type="ECO:0000259" key="20">
    <source>
        <dbReference type="PROSITE" id="PS52019"/>
    </source>
</evidence>
<dbReference type="eggNOG" id="COG0300">
    <property type="taxonomic scope" value="Bacteria"/>
</dbReference>
<dbReference type="Gene3D" id="3.90.1150.10">
    <property type="entry name" value="Aspartate Aminotransferase, domain 1"/>
    <property type="match status" value="1"/>
</dbReference>
<dbReference type="Pfam" id="PF00561">
    <property type="entry name" value="Abhydrolase_1"/>
    <property type="match status" value="2"/>
</dbReference>
<keyword evidence="22" id="KW-1185">Reference proteome</keyword>
<dbReference type="InterPro" id="IPR036736">
    <property type="entry name" value="ACP-like_sf"/>
</dbReference>
<keyword evidence="12" id="KW-0472">Membrane</keyword>
<dbReference type="InterPro" id="IPR014030">
    <property type="entry name" value="Ketoacyl_synth_N"/>
</dbReference>
<dbReference type="SUPFAM" id="SSF53383">
    <property type="entry name" value="PLP-dependent transferases"/>
    <property type="match status" value="1"/>
</dbReference>
<keyword evidence="10" id="KW-0677">Repeat</keyword>
<feature type="domain" description="Carrier" evidence="18">
    <location>
        <begin position="294"/>
        <end position="371"/>
    </location>
</feature>
<feature type="domain" description="PKS/mFAS DH" evidence="20">
    <location>
        <begin position="2499"/>
        <end position="2748"/>
    </location>
</feature>
<evidence type="ECO:0000256" key="2">
    <source>
        <dbReference type="ARBA" id="ARBA00004141"/>
    </source>
</evidence>
<dbReference type="InterPro" id="IPR015424">
    <property type="entry name" value="PyrdxlP-dep_Trfase"/>
</dbReference>
<dbReference type="Gene3D" id="3.90.226.10">
    <property type="entry name" value="2-enoyl-CoA Hydratase, Chain A, domain 1"/>
    <property type="match status" value="1"/>
</dbReference>
<dbReference type="Gene3D" id="3.10.129.110">
    <property type="entry name" value="Polyketide synthase dehydratase"/>
    <property type="match status" value="3"/>
</dbReference>
<dbReference type="Pfam" id="PF08659">
    <property type="entry name" value="KR"/>
    <property type="match status" value="3"/>
</dbReference>
<feature type="domain" description="Ketosynthase family 3 (KS3)" evidence="19">
    <location>
        <begin position="1942"/>
        <end position="2368"/>
    </location>
</feature>
<dbReference type="PROSITE" id="PS00606">
    <property type="entry name" value="KS3_1"/>
    <property type="match status" value="4"/>
</dbReference>
<keyword evidence="11" id="KW-0663">Pyridoxal phosphate</keyword>
<dbReference type="Pfam" id="PF14765">
    <property type="entry name" value="PS-DH"/>
    <property type="match status" value="3"/>
</dbReference>
<keyword evidence="7" id="KW-0597">Phosphoprotein</keyword>
<dbReference type="InterPro" id="IPR049552">
    <property type="entry name" value="PKS_DH_N"/>
</dbReference>
<dbReference type="Gene3D" id="1.10.1240.100">
    <property type="match status" value="3"/>
</dbReference>
<feature type="active site" description="Proton donor; for dehydratase activity" evidence="15">
    <location>
        <position position="2672"/>
    </location>
</feature>
<evidence type="ECO:0000313" key="21">
    <source>
        <dbReference type="EMBL" id="ACU71516.1"/>
    </source>
</evidence>
<dbReference type="STRING" id="479433.Caci_2598"/>
<dbReference type="SUPFAM" id="SSF53901">
    <property type="entry name" value="Thiolase-like"/>
    <property type="match status" value="4"/>
</dbReference>
<dbReference type="InterPro" id="IPR006162">
    <property type="entry name" value="Ppantetheine_attach_site"/>
</dbReference>
<dbReference type="InterPro" id="IPR032821">
    <property type="entry name" value="PKS_assoc"/>
</dbReference>
<dbReference type="GO" id="GO:0005886">
    <property type="term" value="C:plasma membrane"/>
    <property type="evidence" value="ECO:0007669"/>
    <property type="project" value="TreeGrafter"/>
</dbReference>
<feature type="domain" description="Carrier" evidence="18">
    <location>
        <begin position="1816"/>
        <end position="1890"/>
    </location>
</feature>
<dbReference type="InterPro" id="IPR042104">
    <property type="entry name" value="PKS_dehydratase_sf"/>
</dbReference>
<evidence type="ECO:0000256" key="12">
    <source>
        <dbReference type="ARBA" id="ARBA00022989"/>
    </source>
</evidence>
<comment type="caution">
    <text evidence="15">Lacks conserved residue(s) required for the propagation of feature annotation.</text>
</comment>
<dbReference type="InterPro" id="IPR013968">
    <property type="entry name" value="PKS_KR"/>
</dbReference>
<dbReference type="PANTHER" id="PTHR43775">
    <property type="entry name" value="FATTY ACID SYNTHASE"/>
    <property type="match status" value="1"/>
</dbReference>
<dbReference type="InterPro" id="IPR001597">
    <property type="entry name" value="ArAA_b-elim_lyase/Thr_aldolase"/>
</dbReference>
<dbReference type="PRINTS" id="PR00111">
    <property type="entry name" value="ABHYDROLASE"/>
</dbReference>
<dbReference type="SMART" id="SM00826">
    <property type="entry name" value="PKS_DH"/>
    <property type="match status" value="3"/>
</dbReference>
<evidence type="ECO:0000256" key="16">
    <source>
        <dbReference type="RuleBase" id="RU003707"/>
    </source>
</evidence>
<feature type="region of interest" description="N-terminal hotdog fold" evidence="15">
    <location>
        <begin position="4163"/>
        <end position="4311"/>
    </location>
</feature>
<dbReference type="Gene3D" id="3.40.50.150">
    <property type="entry name" value="Vaccinia Virus protein VP39"/>
    <property type="match status" value="1"/>
</dbReference>
<feature type="active site" description="Proton acceptor; for dehydratase activity" evidence="15">
    <location>
        <position position="2531"/>
    </location>
</feature>
<dbReference type="InterPro" id="IPR029058">
    <property type="entry name" value="AB_hydrolase_fold"/>
</dbReference>
<dbReference type="Pfam" id="PF00378">
    <property type="entry name" value="ECH_1"/>
    <property type="match status" value="1"/>
</dbReference>
<dbReference type="eggNOG" id="COG1028">
    <property type="taxonomic scope" value="Bacteria"/>
</dbReference>
<protein>
    <submittedName>
        <fullName evidence="21">KR domain protein</fullName>
    </submittedName>
</protein>
<dbReference type="Gene3D" id="3.40.47.10">
    <property type="match status" value="4"/>
</dbReference>
<dbReference type="Gene3D" id="3.40.640.10">
    <property type="entry name" value="Type I PLP-dependent aspartate aminotransferase-like (Major domain)"/>
    <property type="match status" value="1"/>
</dbReference>
<dbReference type="Proteomes" id="UP000000851">
    <property type="component" value="Chromosome"/>
</dbReference>
<dbReference type="InterPro" id="IPR020807">
    <property type="entry name" value="PKS_DH"/>
</dbReference>
<dbReference type="InterPro" id="IPR014031">
    <property type="entry name" value="Ketoacyl_synth_C"/>
</dbReference>
<organism evidence="21 22">
    <name type="scientific">Catenulispora acidiphila (strain DSM 44928 / JCM 14897 / NBRC 102108 / NRRL B-24433 / ID139908)</name>
    <dbReference type="NCBI Taxonomy" id="479433"/>
    <lineage>
        <taxon>Bacteria</taxon>
        <taxon>Bacillati</taxon>
        <taxon>Actinomycetota</taxon>
        <taxon>Actinomycetes</taxon>
        <taxon>Catenulisporales</taxon>
        <taxon>Catenulisporaceae</taxon>
        <taxon>Catenulispora</taxon>
    </lineage>
</organism>
<dbReference type="SMART" id="SM00823">
    <property type="entry name" value="PKS_PP"/>
    <property type="match status" value="6"/>
</dbReference>
<dbReference type="InterPro" id="IPR000073">
    <property type="entry name" value="AB_hydrolase_1"/>
</dbReference>
<dbReference type="eggNOG" id="COG3321">
    <property type="taxonomic scope" value="Bacteria"/>
</dbReference>
<dbReference type="InterPro" id="IPR009081">
    <property type="entry name" value="PP-bd_ACP"/>
</dbReference>
<dbReference type="Pfam" id="PF16197">
    <property type="entry name" value="KAsynt_C_assoc"/>
    <property type="match status" value="3"/>
</dbReference>
<dbReference type="GO" id="GO:0016829">
    <property type="term" value="F:lyase activity"/>
    <property type="evidence" value="ECO:0007669"/>
    <property type="project" value="InterPro"/>
</dbReference>
<comment type="cofactor">
    <cofactor evidence="1">
        <name>pyridoxal 5'-phosphate</name>
        <dbReference type="ChEBI" id="CHEBI:597326"/>
    </cofactor>
</comment>
<comment type="pathway">
    <text evidence="4">Antibiotic biosynthesis.</text>
</comment>
<dbReference type="eggNOG" id="COG2021">
    <property type="taxonomic scope" value="Bacteria"/>
</dbReference>
<dbReference type="SMART" id="SM01294">
    <property type="entry name" value="PKS_PP_betabranch"/>
    <property type="match status" value="4"/>
</dbReference>
<dbReference type="GO" id="GO:0006633">
    <property type="term" value="P:fatty acid biosynthetic process"/>
    <property type="evidence" value="ECO:0007669"/>
    <property type="project" value="InterPro"/>
</dbReference>
<dbReference type="RefSeq" id="WP_012786809.1">
    <property type="nucleotide sequence ID" value="NC_013131.1"/>
</dbReference>
<feature type="domain" description="Carrier" evidence="18">
    <location>
        <begin position="4937"/>
        <end position="5014"/>
    </location>
</feature>
<dbReference type="EMBL" id="CP001700">
    <property type="protein sequence ID" value="ACU71516.1"/>
    <property type="molecule type" value="Genomic_DNA"/>
</dbReference>
<accession>C7PXR3</accession>
<feature type="region of interest" description="C-terminal hotdog fold" evidence="15">
    <location>
        <begin position="4334"/>
        <end position="4471"/>
    </location>
</feature>
<dbReference type="InterPro" id="IPR020806">
    <property type="entry name" value="PKS_PP-bd"/>
</dbReference>
<dbReference type="Gene3D" id="3.30.70.3290">
    <property type="match status" value="1"/>
</dbReference>
<dbReference type="eggNOG" id="COG1024">
    <property type="taxonomic scope" value="Bacteria"/>
</dbReference>
<dbReference type="Pfam" id="PF22336">
    <property type="entry name" value="RhiE-like_linker"/>
    <property type="match status" value="2"/>
</dbReference>
<keyword evidence="9" id="KW-0812">Transmembrane</keyword>
<feature type="active site" description="Proton acceptor; for dehydratase activity" evidence="15">
    <location>
        <position position="20"/>
    </location>
</feature>
<evidence type="ECO:0000259" key="19">
    <source>
        <dbReference type="PROSITE" id="PS52004"/>
    </source>
</evidence>
<dbReference type="InterPro" id="IPR016039">
    <property type="entry name" value="Thiolase-like"/>
</dbReference>
<evidence type="ECO:0000256" key="11">
    <source>
        <dbReference type="ARBA" id="ARBA00022898"/>
    </source>
</evidence>
<dbReference type="CDD" id="cd08953">
    <property type="entry name" value="KR_2_SDR_x"/>
    <property type="match status" value="2"/>
</dbReference>
<dbReference type="InterPro" id="IPR049551">
    <property type="entry name" value="PKS_DH_C"/>
</dbReference>
<feature type="domain" description="Ketosynthase family 3 (KS3)" evidence="19">
    <location>
        <begin position="816"/>
        <end position="1227"/>
    </location>
</feature>
<dbReference type="SUPFAM" id="SSF53335">
    <property type="entry name" value="S-adenosyl-L-methionine-dependent methyltransferases"/>
    <property type="match status" value="1"/>
</dbReference>
<dbReference type="InterPro" id="IPR036291">
    <property type="entry name" value="NAD(P)-bd_dom_sf"/>
</dbReference>
<dbReference type="eggNOG" id="COG0236">
    <property type="taxonomic scope" value="Bacteria"/>
</dbReference>
<dbReference type="InterPro" id="IPR050091">
    <property type="entry name" value="PKS_NRPS_Biosynth_Enz"/>
</dbReference>
<feature type="domain" description="Carrier" evidence="18">
    <location>
        <begin position="5688"/>
        <end position="5762"/>
    </location>
</feature>
<dbReference type="PROSITE" id="PS52004">
    <property type="entry name" value="KS3_2"/>
    <property type="match status" value="4"/>
</dbReference>
<dbReference type="SMART" id="SM00822">
    <property type="entry name" value="PKS_KR"/>
    <property type="match status" value="3"/>
</dbReference>
<dbReference type="PROSITE" id="PS00166">
    <property type="entry name" value="ENOYL_COA_HYDRATASE"/>
    <property type="match status" value="1"/>
</dbReference>
<dbReference type="eggNOG" id="COG2226">
    <property type="taxonomic scope" value="Bacteria"/>
</dbReference>
<dbReference type="InterPro" id="IPR020841">
    <property type="entry name" value="PKS_Beta-ketoAc_synthase_dom"/>
</dbReference>
<evidence type="ECO:0000256" key="1">
    <source>
        <dbReference type="ARBA" id="ARBA00001933"/>
    </source>
</evidence>
<dbReference type="Pfam" id="PF09924">
    <property type="entry name" value="LPG_synthase_C"/>
    <property type="match status" value="1"/>
</dbReference>
<dbReference type="CDD" id="cd02440">
    <property type="entry name" value="AdoMet_MTases"/>
    <property type="match status" value="1"/>
</dbReference>
<feature type="region of interest" description="Disordered" evidence="17">
    <location>
        <begin position="5627"/>
        <end position="5649"/>
    </location>
</feature>
<dbReference type="InterPro" id="IPR015422">
    <property type="entry name" value="PyrdxlP-dep_Trfase_small"/>
</dbReference>
<dbReference type="SUPFAM" id="SSF52096">
    <property type="entry name" value="ClpP/crotonase"/>
    <property type="match status" value="1"/>
</dbReference>
<keyword evidence="8" id="KW-0808">Transferase</keyword>
<comment type="similarity">
    <text evidence="16">Belongs to the enoyl-CoA hydratase/isomerase family.</text>
</comment>
<dbReference type="InterPro" id="IPR015421">
    <property type="entry name" value="PyrdxlP-dep_Trfase_major"/>
</dbReference>
<gene>
    <name evidence="21" type="ordered locus">Caci_2598</name>
</gene>
<dbReference type="eggNOG" id="COG2898">
    <property type="taxonomic scope" value="Bacteria"/>
</dbReference>
<dbReference type="InterPro" id="IPR018376">
    <property type="entry name" value="Enoyl-CoA_hyd/isom_CS"/>
</dbReference>
<dbReference type="InterPro" id="IPR024320">
    <property type="entry name" value="LPG_synthase_C"/>
</dbReference>
<comment type="subcellular location">
    <subcellularLocation>
        <location evidence="3">Cytoplasm</location>
    </subcellularLocation>
    <subcellularLocation>
        <location evidence="2">Membrane</location>
        <topology evidence="2">Multi-pass membrane protein</topology>
    </subcellularLocation>
</comment>
<feature type="domain" description="PKS/mFAS DH" evidence="20">
    <location>
        <begin position="4163"/>
        <end position="4471"/>
    </location>
</feature>
<dbReference type="GO" id="GO:0071770">
    <property type="term" value="P:DIM/DIP cell wall layer assembly"/>
    <property type="evidence" value="ECO:0007669"/>
    <property type="project" value="TreeGrafter"/>
</dbReference>
<evidence type="ECO:0000256" key="7">
    <source>
        <dbReference type="ARBA" id="ARBA00022553"/>
    </source>
</evidence>
<evidence type="ECO:0000256" key="17">
    <source>
        <dbReference type="SAM" id="MobiDB-lite"/>
    </source>
</evidence>
<reference evidence="21 22" key="1">
    <citation type="journal article" date="2009" name="Stand. Genomic Sci.">
        <title>Complete genome sequence of Catenulispora acidiphila type strain (ID 139908).</title>
        <authorList>
            <person name="Copeland A."/>
            <person name="Lapidus A."/>
            <person name="Glavina Del Rio T."/>
            <person name="Nolan M."/>
            <person name="Lucas S."/>
            <person name="Chen F."/>
            <person name="Tice H."/>
            <person name="Cheng J.F."/>
            <person name="Bruce D."/>
            <person name="Goodwin L."/>
            <person name="Pitluck S."/>
            <person name="Mikhailova N."/>
            <person name="Pati A."/>
            <person name="Ivanova N."/>
            <person name="Mavromatis K."/>
            <person name="Chen A."/>
            <person name="Palaniappan K."/>
            <person name="Chain P."/>
            <person name="Land M."/>
            <person name="Hauser L."/>
            <person name="Chang Y.J."/>
            <person name="Jeffries C.D."/>
            <person name="Chertkov O."/>
            <person name="Brettin T."/>
            <person name="Detter J.C."/>
            <person name="Han C."/>
            <person name="Ali Z."/>
            <person name="Tindall B.J."/>
            <person name="Goker M."/>
            <person name="Bristow J."/>
            <person name="Eisen J.A."/>
            <person name="Markowitz V."/>
            <person name="Hugenholtz P."/>
            <person name="Kyrpides N.C."/>
            <person name="Klenk H.P."/>
        </authorList>
    </citation>
    <scope>NUCLEOTIDE SEQUENCE [LARGE SCALE GENOMIC DNA]</scope>
    <source>
        <strain evidence="22">DSM 44928 / JCM 14897 / NBRC 102108 / NRRL B-24433 / ID139908</strain>
    </source>
</reference>
<dbReference type="HOGENOM" id="CLU_000035_0_0_11"/>
<evidence type="ECO:0000256" key="13">
    <source>
        <dbReference type="ARBA" id="ARBA00023268"/>
    </source>
</evidence>
<dbReference type="GO" id="GO:0031177">
    <property type="term" value="F:phosphopantetheine binding"/>
    <property type="evidence" value="ECO:0007669"/>
    <property type="project" value="InterPro"/>
</dbReference>
<feature type="domain" description="Carrier" evidence="18">
    <location>
        <begin position="3522"/>
        <end position="3595"/>
    </location>
</feature>
<dbReference type="Pfam" id="PF21089">
    <property type="entry name" value="PKS_DH_N"/>
    <property type="match status" value="2"/>
</dbReference>
<feature type="domain" description="Ketosynthase family 3 (KS3)" evidence="19">
    <location>
        <begin position="3642"/>
        <end position="4064"/>
    </location>
</feature>
<evidence type="ECO:0000256" key="5">
    <source>
        <dbReference type="ARBA" id="ARBA00022450"/>
    </source>
</evidence>
<evidence type="ECO:0000256" key="3">
    <source>
        <dbReference type="ARBA" id="ARBA00004496"/>
    </source>
</evidence>
<dbReference type="GO" id="GO:0003857">
    <property type="term" value="F:(3S)-3-hydroxyacyl-CoA dehydrogenase (NAD+) activity"/>
    <property type="evidence" value="ECO:0007669"/>
    <property type="project" value="UniProtKB-EC"/>
</dbReference>
<feature type="domain" description="Ketosynthase family 3 (KS3)" evidence="19">
    <location>
        <begin position="5049"/>
        <end position="5465"/>
    </location>
</feature>
<dbReference type="InterPro" id="IPR029045">
    <property type="entry name" value="ClpP/crotonase-like_dom_sf"/>
</dbReference>
<dbReference type="InterPro" id="IPR057326">
    <property type="entry name" value="KR_dom"/>
</dbReference>
<feature type="region of interest" description="N-terminal hotdog fold" evidence="15">
    <location>
        <begin position="1"/>
        <end position="117"/>
    </location>
</feature>
<evidence type="ECO:0000256" key="14">
    <source>
        <dbReference type="ARBA" id="ARBA00049556"/>
    </source>
</evidence>
<keyword evidence="13" id="KW-0511">Multifunctional enzyme</keyword>
<dbReference type="KEGG" id="cai:Caci_2598"/>
<proteinExistence type="inferred from homology"/>
<feature type="region of interest" description="N-terminal hotdog fold" evidence="15">
    <location>
        <begin position="2499"/>
        <end position="2609"/>
    </location>
</feature>
<evidence type="ECO:0000256" key="15">
    <source>
        <dbReference type="PROSITE-ProRule" id="PRU01363"/>
    </source>
</evidence>
<feature type="domain" description="PKS/mFAS DH" evidence="20">
    <location>
        <begin position="1"/>
        <end position="276"/>
    </location>
</feature>
<dbReference type="GO" id="GO:0005737">
    <property type="term" value="C:cytoplasm"/>
    <property type="evidence" value="ECO:0007669"/>
    <property type="project" value="UniProtKB-SubCell"/>
</dbReference>
<name>C7PXR3_CATAD</name>
<evidence type="ECO:0000259" key="18">
    <source>
        <dbReference type="PROSITE" id="PS50075"/>
    </source>
</evidence>
<feature type="region of interest" description="Disordered" evidence="17">
    <location>
        <begin position="5665"/>
        <end position="5691"/>
    </location>
</feature>